<dbReference type="AlphaFoldDB" id="A0A1W1HFR0"/>
<evidence type="ECO:0000256" key="2">
    <source>
        <dbReference type="SAM" id="Phobius"/>
    </source>
</evidence>
<feature type="coiled-coil region" evidence="1">
    <location>
        <begin position="65"/>
        <end position="111"/>
    </location>
</feature>
<keyword evidence="4" id="KW-1185">Reference proteome</keyword>
<dbReference type="OrthoDB" id="227003at2"/>
<feature type="transmembrane region" description="Helical" evidence="2">
    <location>
        <begin position="295"/>
        <end position="313"/>
    </location>
</feature>
<dbReference type="RefSeq" id="WP_080799783.1">
    <property type="nucleotide sequence ID" value="NZ_LT828541.1"/>
</dbReference>
<evidence type="ECO:0000256" key="1">
    <source>
        <dbReference type="SAM" id="Coils"/>
    </source>
</evidence>
<dbReference type="EMBL" id="FWEV01000212">
    <property type="protein sequence ID" value="SLM31222.1"/>
    <property type="molecule type" value="Genomic_DNA"/>
</dbReference>
<dbReference type="SUPFAM" id="SSF82689">
    <property type="entry name" value="Mechanosensitive channel protein MscS (YggB), C-terminal domain"/>
    <property type="match status" value="1"/>
</dbReference>
<evidence type="ECO:0000313" key="4">
    <source>
        <dbReference type="Proteomes" id="UP000191931"/>
    </source>
</evidence>
<dbReference type="GO" id="GO:0016020">
    <property type="term" value="C:membrane"/>
    <property type="evidence" value="ECO:0007669"/>
    <property type="project" value="InterPro"/>
</dbReference>
<sequence length="595" mass="67696">MALCYKSLFWWLSISLIVVCCMFPSNTMGSEPSGGIEVGADNQVNPDSKTLSPSQNKLAALADILDSMVLLQKELELKKKELKNAETEEKKQRITDEMNEIITRLDSRENEFKTIAVGIQPQGDISKPLKIVDLKEEIQEIFRPFIEELKDITSHPREIEKLRKEIAFYEKHLAAVQQGISNTSVLIKEASDNKVKKRLAEIEKQLHEKEKDVQRHITQSQYQLDQKIESKKSIVKVLQGAGDDFFKTRGINLLLSVVAFFVVFIMFRFFYWWIFRSRRANSAKERSFYSRLFEVIYHVFTFFLAVSASLLLLYNFGDWMLLSVAMIFLIGVAWTTKNGFAMFWEQAKFILNIGTVRDGERLIYDGVPWKVVSLNLLTTLENPELAGGVRRLPLQALMGLQSRPFVNDELWFPTRKNDYVVLADGSFGRVIMQSPEMVNLEVLGGCVKTYPCSSFLDQNPINLSMNSFGIGVTFGIDYDHQADITRDIPAKIYKTVSEEIVKREYGEHLLDLLVEFKEAAASSLDILIFVKFAGPAAEFYYMIGRAVQSIVVDACNKNGWGIPFTQITVHNAQSAIENPCNNFHAADHNLGNPDK</sequence>
<feature type="transmembrane region" description="Helical" evidence="2">
    <location>
        <begin position="319"/>
        <end position="336"/>
    </location>
</feature>
<keyword evidence="2" id="KW-1133">Transmembrane helix</keyword>
<dbReference type="InterPro" id="IPR011066">
    <property type="entry name" value="MscS_channel_C_sf"/>
</dbReference>
<organism evidence="3 4">
    <name type="scientific">Desulfamplus magnetovallimortis</name>
    <dbReference type="NCBI Taxonomy" id="1246637"/>
    <lineage>
        <taxon>Bacteria</taxon>
        <taxon>Pseudomonadati</taxon>
        <taxon>Thermodesulfobacteriota</taxon>
        <taxon>Desulfobacteria</taxon>
        <taxon>Desulfobacterales</taxon>
        <taxon>Desulfobacteraceae</taxon>
        <taxon>Desulfamplus</taxon>
    </lineage>
</organism>
<keyword evidence="2" id="KW-0472">Membrane</keyword>
<feature type="transmembrane region" description="Helical" evidence="2">
    <location>
        <begin position="253"/>
        <end position="274"/>
    </location>
</feature>
<protein>
    <submittedName>
        <fullName evidence="3">Uncharacterized protein</fullName>
    </submittedName>
</protein>
<dbReference type="Proteomes" id="UP000191931">
    <property type="component" value="Unassembled WGS sequence"/>
</dbReference>
<gene>
    <name evidence="3" type="ORF">MTBBW1_290003</name>
</gene>
<proteinExistence type="predicted"/>
<feature type="coiled-coil region" evidence="1">
    <location>
        <begin position="159"/>
        <end position="219"/>
    </location>
</feature>
<name>A0A1W1HFR0_9BACT</name>
<keyword evidence="1" id="KW-0175">Coiled coil</keyword>
<dbReference type="STRING" id="1246637.MTBBW1_290003"/>
<reference evidence="3 4" key="1">
    <citation type="submission" date="2017-03" db="EMBL/GenBank/DDBJ databases">
        <authorList>
            <person name="Afonso C.L."/>
            <person name="Miller P.J."/>
            <person name="Scott M.A."/>
            <person name="Spackman E."/>
            <person name="Goraichik I."/>
            <person name="Dimitrov K.M."/>
            <person name="Suarez D.L."/>
            <person name="Swayne D.E."/>
        </authorList>
    </citation>
    <scope>NUCLEOTIDE SEQUENCE [LARGE SCALE GENOMIC DNA]</scope>
    <source>
        <strain evidence="3">PRJEB14757</strain>
    </source>
</reference>
<evidence type="ECO:0000313" key="3">
    <source>
        <dbReference type="EMBL" id="SLM31222.1"/>
    </source>
</evidence>
<keyword evidence="2" id="KW-0812">Transmembrane</keyword>
<accession>A0A1W1HFR0</accession>